<proteinExistence type="predicted"/>
<accession>A0ABV4U8V8</accession>
<dbReference type="NCBIfam" id="NF041874">
    <property type="entry name" value="EPS_EpsC"/>
    <property type="match status" value="1"/>
</dbReference>
<feature type="region of interest" description="Disordered" evidence="4">
    <location>
        <begin position="307"/>
        <end position="338"/>
    </location>
</feature>
<sequence length="338" mass="37388">MPPDPDQPDRDAAARINDVVEQFVRSYQADDRTHHLDATFLPNRARTIDLLELIRKVIFPGFFDEHRITSDNVRFHVGELLTCIDEALYEQIRQALRYDKNRTGEPGEGDTCTACDTRARELTTALLSQLPELRRQLALDVQAAFDGDPAASSTDETIFCYPGVDAIFIHRVAHELYKLNVPLLPRIMSEYAHNETGIDIHPGAQIGESFFIDHGTGVVIGETTIIGDRVKLYQGVTLGALSTKGGQIWRGRKRHPTLGNDVTIYGGAIILGGETVVGEGSTIGGSVFITSSVPPGHTVTMKQPELKLSAKKVRKKKRRDADSDIPELELPQGHDFQI</sequence>
<organism evidence="5 6">
    <name type="scientific">Natronomicrosphaera hydrolytica</name>
    <dbReference type="NCBI Taxonomy" id="3242702"/>
    <lineage>
        <taxon>Bacteria</taxon>
        <taxon>Pseudomonadati</taxon>
        <taxon>Planctomycetota</taxon>
        <taxon>Phycisphaerae</taxon>
        <taxon>Phycisphaerales</taxon>
        <taxon>Phycisphaeraceae</taxon>
        <taxon>Natronomicrosphaera</taxon>
    </lineage>
</organism>
<evidence type="ECO:0000256" key="4">
    <source>
        <dbReference type="SAM" id="MobiDB-lite"/>
    </source>
</evidence>
<dbReference type="InterPro" id="IPR045304">
    <property type="entry name" value="LbH_SAT"/>
</dbReference>
<protein>
    <submittedName>
        <fullName evidence="5">Serine O-acetyltransferase EpsC</fullName>
    </submittedName>
</protein>
<dbReference type="InterPro" id="IPR042122">
    <property type="entry name" value="Ser_AcTrfase_N_sf"/>
</dbReference>
<gene>
    <name evidence="5" type="primary">epsC</name>
    <name evidence="5" type="ORF">ACERK3_10455</name>
</gene>
<evidence type="ECO:0000313" key="6">
    <source>
        <dbReference type="Proteomes" id="UP001575105"/>
    </source>
</evidence>
<dbReference type="EMBL" id="JBGUBD010000005">
    <property type="protein sequence ID" value="MFA9478718.1"/>
    <property type="molecule type" value="Genomic_DNA"/>
</dbReference>
<dbReference type="InterPro" id="IPR011004">
    <property type="entry name" value="Trimer_LpxA-like_sf"/>
</dbReference>
<dbReference type="Proteomes" id="UP001575105">
    <property type="component" value="Unassembled WGS sequence"/>
</dbReference>
<dbReference type="PANTHER" id="PTHR42811">
    <property type="entry name" value="SERINE ACETYLTRANSFERASE"/>
    <property type="match status" value="1"/>
</dbReference>
<dbReference type="CDD" id="cd03354">
    <property type="entry name" value="LbH_SAT"/>
    <property type="match status" value="1"/>
</dbReference>
<dbReference type="InterPro" id="IPR053376">
    <property type="entry name" value="Serine_acetyltransferase"/>
</dbReference>
<keyword evidence="6" id="KW-1185">Reference proteome</keyword>
<reference evidence="5 6" key="1">
    <citation type="submission" date="2024-08" db="EMBL/GenBank/DDBJ databases">
        <title>Whole-genome sequencing of halo(alkali)philic microorganisms from hypersaline lakes.</title>
        <authorList>
            <person name="Sorokin D.Y."/>
            <person name="Merkel A.Y."/>
            <person name="Messina E."/>
            <person name="Yakimov M."/>
        </authorList>
    </citation>
    <scope>NUCLEOTIDE SEQUENCE [LARGE SCALE GENOMIC DNA]</scope>
    <source>
        <strain evidence="5 6">AB-hyl4</strain>
    </source>
</reference>
<dbReference type="Gene3D" id="2.160.10.10">
    <property type="entry name" value="Hexapeptide repeat proteins"/>
    <property type="match status" value="1"/>
</dbReference>
<name>A0ABV4U8V8_9BACT</name>
<feature type="compositionally biased region" description="Basic residues" evidence="4">
    <location>
        <begin position="309"/>
        <end position="318"/>
    </location>
</feature>
<dbReference type="SUPFAM" id="SSF51161">
    <property type="entry name" value="Trimeric LpxA-like enzymes"/>
    <property type="match status" value="1"/>
</dbReference>
<evidence type="ECO:0000313" key="5">
    <source>
        <dbReference type="EMBL" id="MFA9478718.1"/>
    </source>
</evidence>
<keyword evidence="3" id="KW-0012">Acyltransferase</keyword>
<keyword evidence="2" id="KW-0808">Transferase</keyword>
<evidence type="ECO:0000256" key="3">
    <source>
        <dbReference type="ARBA" id="ARBA00023315"/>
    </source>
</evidence>
<comment type="caution">
    <text evidence="5">The sequence shown here is derived from an EMBL/GenBank/DDBJ whole genome shotgun (WGS) entry which is preliminary data.</text>
</comment>
<evidence type="ECO:0000256" key="2">
    <source>
        <dbReference type="ARBA" id="ARBA00022679"/>
    </source>
</evidence>
<dbReference type="Gene3D" id="1.10.3130.10">
    <property type="entry name" value="serine acetyltransferase, domain 1"/>
    <property type="match status" value="1"/>
</dbReference>
<evidence type="ECO:0000256" key="1">
    <source>
        <dbReference type="ARBA" id="ARBA00022605"/>
    </source>
</evidence>
<keyword evidence="1" id="KW-0028">Amino-acid biosynthesis</keyword>
<dbReference type="RefSeq" id="WP_425345644.1">
    <property type="nucleotide sequence ID" value="NZ_JBGUBD010000005.1"/>
</dbReference>